<dbReference type="InterPro" id="IPR050204">
    <property type="entry name" value="AraC_XylS_family_regulators"/>
</dbReference>
<evidence type="ECO:0000259" key="5">
    <source>
        <dbReference type="PROSITE" id="PS01124"/>
    </source>
</evidence>
<proteinExistence type="predicted"/>
<reference evidence="6 7" key="1">
    <citation type="submission" date="2020-03" db="EMBL/GenBank/DDBJ databases">
        <title>Draft genome of Streptomyces sp. ventii, isolated from the Axial Seamount in the Pacific Ocean, and resequencing of the two type strains Streptomyces lonarensis strain NCL 716 and Streptomyces bohaiensis strain 11A07.</title>
        <authorList>
            <person name="Loughran R.M."/>
            <person name="Pfannmuller K.M."/>
            <person name="Wasson B.J."/>
            <person name="Deadmond M.C."/>
            <person name="Paddock B.E."/>
            <person name="Koyack M.J."/>
            <person name="Gallegos D.A."/>
            <person name="Mitchell E.A."/>
            <person name="Ushijima B."/>
            <person name="Saw J.H."/>
            <person name="Mcphail K.L."/>
            <person name="Videau P."/>
        </authorList>
    </citation>
    <scope>NUCLEOTIDE SEQUENCE [LARGE SCALE GENOMIC DNA]</scope>
    <source>
        <strain evidence="7">5675061</strain>
    </source>
</reference>
<evidence type="ECO:0000313" key="7">
    <source>
        <dbReference type="Proteomes" id="UP000746503"/>
    </source>
</evidence>
<comment type="caution">
    <text evidence="6">The sequence shown here is derived from an EMBL/GenBank/DDBJ whole genome shotgun (WGS) entry which is preliminary data.</text>
</comment>
<keyword evidence="1" id="KW-0805">Transcription regulation</keyword>
<dbReference type="InterPro" id="IPR018060">
    <property type="entry name" value="HTH_AraC"/>
</dbReference>
<keyword evidence="7" id="KW-1185">Reference proteome</keyword>
<evidence type="ECO:0000313" key="6">
    <source>
        <dbReference type="EMBL" id="NJP65175.1"/>
    </source>
</evidence>
<organism evidence="6 7">
    <name type="scientific">Streptomyces spiramenti</name>
    <dbReference type="NCBI Taxonomy" id="2720606"/>
    <lineage>
        <taxon>Bacteria</taxon>
        <taxon>Bacillati</taxon>
        <taxon>Actinomycetota</taxon>
        <taxon>Actinomycetes</taxon>
        <taxon>Kitasatosporales</taxon>
        <taxon>Streptomycetaceae</taxon>
        <taxon>Streptomyces</taxon>
    </lineage>
</organism>
<keyword evidence="2" id="KW-0238">DNA-binding</keyword>
<dbReference type="Gene3D" id="1.10.10.60">
    <property type="entry name" value="Homeodomain-like"/>
    <property type="match status" value="1"/>
</dbReference>
<dbReference type="Proteomes" id="UP000746503">
    <property type="component" value="Unassembled WGS sequence"/>
</dbReference>
<protein>
    <submittedName>
        <fullName evidence="6">Helix-turn-helix transcriptional regulator</fullName>
    </submittedName>
</protein>
<dbReference type="InterPro" id="IPR009057">
    <property type="entry name" value="Homeodomain-like_sf"/>
</dbReference>
<evidence type="ECO:0000256" key="3">
    <source>
        <dbReference type="ARBA" id="ARBA00023163"/>
    </source>
</evidence>
<dbReference type="PROSITE" id="PS01124">
    <property type="entry name" value="HTH_ARAC_FAMILY_2"/>
    <property type="match status" value="1"/>
</dbReference>
<feature type="domain" description="HTH araC/xylS-type" evidence="5">
    <location>
        <begin position="206"/>
        <end position="307"/>
    </location>
</feature>
<name>A0ABX1AJA1_9ACTN</name>
<feature type="region of interest" description="Disordered" evidence="4">
    <location>
        <begin position="1"/>
        <end position="20"/>
    </location>
</feature>
<dbReference type="InterPro" id="IPR018062">
    <property type="entry name" value="HTH_AraC-typ_CS"/>
</dbReference>
<dbReference type="EMBL" id="JAAVJB010000009">
    <property type="protein sequence ID" value="NJP65175.1"/>
    <property type="molecule type" value="Genomic_DNA"/>
</dbReference>
<dbReference type="Pfam" id="PF12833">
    <property type="entry name" value="HTH_18"/>
    <property type="match status" value="1"/>
</dbReference>
<dbReference type="SMART" id="SM00342">
    <property type="entry name" value="HTH_ARAC"/>
    <property type="match status" value="1"/>
</dbReference>
<evidence type="ECO:0000256" key="4">
    <source>
        <dbReference type="SAM" id="MobiDB-lite"/>
    </source>
</evidence>
<dbReference type="PANTHER" id="PTHR46796:SF12">
    <property type="entry name" value="HTH-TYPE DNA-BINDING TRANSCRIPTIONAL ACTIVATOR EUTR"/>
    <property type="match status" value="1"/>
</dbReference>
<evidence type="ECO:0000256" key="2">
    <source>
        <dbReference type="ARBA" id="ARBA00023125"/>
    </source>
</evidence>
<accession>A0ABX1AJA1</accession>
<dbReference type="PANTHER" id="PTHR46796">
    <property type="entry name" value="HTH-TYPE TRANSCRIPTIONAL ACTIVATOR RHAS-RELATED"/>
    <property type="match status" value="1"/>
</dbReference>
<dbReference type="SUPFAM" id="SSF46689">
    <property type="entry name" value="Homeodomain-like"/>
    <property type="match status" value="1"/>
</dbReference>
<gene>
    <name evidence="6" type="ORF">HCJ92_02455</name>
</gene>
<dbReference type="RefSeq" id="WP_167931707.1">
    <property type="nucleotide sequence ID" value="NZ_JAAVJB010000009.1"/>
</dbReference>
<keyword evidence="3" id="KW-0804">Transcription</keyword>
<sequence>MESFRIERAGPAATGWPLSQVCPPERLRAAPPEPARGEARRWESEDFSYAELSLDGAVDLAVDAVPNRVGFLAVHAGAFTDTTGGRHDTYRAGSAVLVTDCAVPRSGTAREMEATVATFDPVLLGGDALSGTDDTVPAAGPGAAVPEVGRQVSAALDHLRHVVLAGPESDPLSAVTGIRHLAAVLGTALPRPGTPRSETADTETLRRAMRFIEDNAERPIGLSHIAGAALVTPRAVQYAFQRHLDTTPLGYLRQVRVDRAHQELRAADPRNADVTTVAARWGFTHPGRFAAAYRLTYGFPPSSTLRRQPPPDTVD</sequence>
<dbReference type="PROSITE" id="PS00041">
    <property type="entry name" value="HTH_ARAC_FAMILY_1"/>
    <property type="match status" value="1"/>
</dbReference>
<evidence type="ECO:0000256" key="1">
    <source>
        <dbReference type="ARBA" id="ARBA00023015"/>
    </source>
</evidence>